<keyword evidence="2" id="KW-1185">Reference proteome</keyword>
<reference evidence="1" key="1">
    <citation type="journal article" date="2014" name="Int. J. Syst. Evol. Microbiol.">
        <title>Complete genome sequence of Corynebacterium casei LMG S-19264T (=DSM 44701T), isolated from a smear-ripened cheese.</title>
        <authorList>
            <consortium name="US DOE Joint Genome Institute (JGI-PGF)"/>
            <person name="Walter F."/>
            <person name="Albersmeier A."/>
            <person name="Kalinowski J."/>
            <person name="Ruckert C."/>
        </authorList>
    </citation>
    <scope>NUCLEOTIDE SEQUENCE</scope>
    <source>
        <strain evidence="1">CGMCC 1.16134</strain>
    </source>
</reference>
<dbReference type="Proteomes" id="UP000637643">
    <property type="component" value="Unassembled WGS sequence"/>
</dbReference>
<evidence type="ECO:0000313" key="2">
    <source>
        <dbReference type="Proteomes" id="UP000637643"/>
    </source>
</evidence>
<name>A0A917CCE6_9BACL</name>
<sequence>MAPKTAARIVFFSSCLISPSRPKVISISNDGKYSCPMYKYRLVKPVKLQRIFDNIKEIAALHRVNRPEFCIFTYVFGSSSKKKALPSA</sequence>
<evidence type="ECO:0000313" key="1">
    <source>
        <dbReference type="EMBL" id="GGF81706.1"/>
    </source>
</evidence>
<accession>A0A917CCE6</accession>
<organism evidence="1 2">
    <name type="scientific">Paenibacillus albidus</name>
    <dbReference type="NCBI Taxonomy" id="2041023"/>
    <lineage>
        <taxon>Bacteria</taxon>
        <taxon>Bacillati</taxon>
        <taxon>Bacillota</taxon>
        <taxon>Bacilli</taxon>
        <taxon>Bacillales</taxon>
        <taxon>Paenibacillaceae</taxon>
        <taxon>Paenibacillus</taxon>
    </lineage>
</organism>
<comment type="caution">
    <text evidence="1">The sequence shown here is derived from an EMBL/GenBank/DDBJ whole genome shotgun (WGS) entry which is preliminary data.</text>
</comment>
<dbReference type="EMBL" id="BMKR01000010">
    <property type="protein sequence ID" value="GGF81706.1"/>
    <property type="molecule type" value="Genomic_DNA"/>
</dbReference>
<dbReference type="AlphaFoldDB" id="A0A917CCE6"/>
<protein>
    <submittedName>
        <fullName evidence="1">Uncharacterized protein</fullName>
    </submittedName>
</protein>
<reference evidence="1" key="2">
    <citation type="submission" date="2020-09" db="EMBL/GenBank/DDBJ databases">
        <authorList>
            <person name="Sun Q."/>
            <person name="Zhou Y."/>
        </authorList>
    </citation>
    <scope>NUCLEOTIDE SEQUENCE</scope>
    <source>
        <strain evidence="1">CGMCC 1.16134</strain>
    </source>
</reference>
<gene>
    <name evidence="1" type="ORF">GCM10010912_28510</name>
</gene>
<proteinExistence type="predicted"/>